<name>A0A1H9V2U2_9CORY</name>
<sequence length="213" mass="23230">MSKAVALIGNAPARPLFDDVTAVDVYDLPQTDLAGFSGVYVSQFVDQRALATQHDQLSEFVRAGGRMLFCGHPVLDVVESIPKYRKMSFRNVADIELSTVNPHPMWEGVDSKDAFYRTGVPGQHSFEQLRKIGVAGFYSRAYLVDLPDQATTITGIGPYQLPVDVSYSLGSGEVIVHNGLDLVIFNEPGTTIAGWPRRIFDYLAGVEPGGNHG</sequence>
<evidence type="ECO:0008006" key="3">
    <source>
        <dbReference type="Google" id="ProtNLM"/>
    </source>
</evidence>
<protein>
    <recommendedName>
        <fullName evidence="3">ThuA-like domain-containing protein</fullName>
    </recommendedName>
</protein>
<accession>A0A1H9V2U2</accession>
<dbReference type="AlphaFoldDB" id="A0A1H9V2U2"/>
<gene>
    <name evidence="1" type="ORF">SAMN05661109_02041</name>
</gene>
<dbReference type="Proteomes" id="UP000198929">
    <property type="component" value="Unassembled WGS sequence"/>
</dbReference>
<dbReference type="STRING" id="1121357.SAMN05661109_02041"/>
<evidence type="ECO:0000313" key="1">
    <source>
        <dbReference type="EMBL" id="SES16056.1"/>
    </source>
</evidence>
<dbReference type="RefSeq" id="WP_092259832.1">
    <property type="nucleotide sequence ID" value="NZ_CP047199.1"/>
</dbReference>
<reference evidence="2" key="1">
    <citation type="submission" date="2016-10" db="EMBL/GenBank/DDBJ databases">
        <authorList>
            <person name="Varghese N."/>
            <person name="Submissions S."/>
        </authorList>
    </citation>
    <scope>NUCLEOTIDE SEQUENCE [LARGE SCALE GENOMIC DNA]</scope>
    <source>
        <strain evidence="2">DSM 20524</strain>
    </source>
</reference>
<proteinExistence type="predicted"/>
<organism evidence="1 2">
    <name type="scientific">Corynebacterium cystitidis DSM 20524</name>
    <dbReference type="NCBI Taxonomy" id="1121357"/>
    <lineage>
        <taxon>Bacteria</taxon>
        <taxon>Bacillati</taxon>
        <taxon>Actinomycetota</taxon>
        <taxon>Actinomycetes</taxon>
        <taxon>Mycobacteriales</taxon>
        <taxon>Corynebacteriaceae</taxon>
        <taxon>Corynebacterium</taxon>
    </lineage>
</organism>
<dbReference type="EMBL" id="FOGQ01000010">
    <property type="protein sequence ID" value="SES16056.1"/>
    <property type="molecule type" value="Genomic_DNA"/>
</dbReference>
<evidence type="ECO:0000313" key="2">
    <source>
        <dbReference type="Proteomes" id="UP000198929"/>
    </source>
</evidence>
<keyword evidence="2" id="KW-1185">Reference proteome</keyword>